<keyword evidence="4 5" id="KW-0472">Membrane</keyword>
<feature type="transmembrane region" description="Helical" evidence="5">
    <location>
        <begin position="76"/>
        <end position="102"/>
    </location>
</feature>
<feature type="transmembrane region" description="Helical" evidence="5">
    <location>
        <begin position="196"/>
        <end position="216"/>
    </location>
</feature>
<evidence type="ECO:0000256" key="2">
    <source>
        <dbReference type="ARBA" id="ARBA00022692"/>
    </source>
</evidence>
<sequence>MENEVVAKQTKPNLFAVIWSPGQQFERIRQNPKVWIPLLFVVILNAASFIIAALSLTAKDLTTAGLPIEQAEMVLGFTKVTTIVTGFISPIFTIFISTAIYFMITKIAKKDTTFMQLLSMSTFIFFIPAIGSLLNSILWVLLGGSLGSGISLTSLAGVLNSDSPILGAIELFAIWKLFLIAMGLHKVGQLSKTAGIITAVVFFLISLGFAALGALFSGMAGM</sequence>
<evidence type="ECO:0000256" key="4">
    <source>
        <dbReference type="ARBA" id="ARBA00023136"/>
    </source>
</evidence>
<name>A0A7X0HVH5_9BACI</name>
<keyword evidence="8" id="KW-1185">Reference proteome</keyword>
<protein>
    <recommendedName>
        <fullName evidence="6">Yip1 domain-containing protein</fullName>
    </recommendedName>
</protein>
<keyword evidence="3 5" id="KW-1133">Transmembrane helix</keyword>
<proteinExistence type="predicted"/>
<dbReference type="AlphaFoldDB" id="A0A7X0HVH5"/>
<evidence type="ECO:0000256" key="3">
    <source>
        <dbReference type="ARBA" id="ARBA00022989"/>
    </source>
</evidence>
<comment type="subcellular location">
    <subcellularLocation>
        <location evidence="1">Membrane</location>
        <topology evidence="1">Multi-pass membrane protein</topology>
    </subcellularLocation>
</comment>
<dbReference type="Pfam" id="PF04893">
    <property type="entry name" value="Yip1"/>
    <property type="match status" value="1"/>
</dbReference>
<evidence type="ECO:0000256" key="5">
    <source>
        <dbReference type="SAM" id="Phobius"/>
    </source>
</evidence>
<evidence type="ECO:0000256" key="1">
    <source>
        <dbReference type="ARBA" id="ARBA00004141"/>
    </source>
</evidence>
<dbReference type="Proteomes" id="UP000531594">
    <property type="component" value="Unassembled WGS sequence"/>
</dbReference>
<dbReference type="GO" id="GO:0016020">
    <property type="term" value="C:membrane"/>
    <property type="evidence" value="ECO:0007669"/>
    <property type="project" value="UniProtKB-SubCell"/>
</dbReference>
<accession>A0A7X0HVH5</accession>
<evidence type="ECO:0000259" key="6">
    <source>
        <dbReference type="Pfam" id="PF04893"/>
    </source>
</evidence>
<dbReference type="RefSeq" id="WP_184527285.1">
    <property type="nucleotide sequence ID" value="NZ_JACHGK010000011.1"/>
</dbReference>
<organism evidence="7 8">
    <name type="scientific">Bacillus benzoevorans</name>
    <dbReference type="NCBI Taxonomy" id="1456"/>
    <lineage>
        <taxon>Bacteria</taxon>
        <taxon>Bacillati</taxon>
        <taxon>Bacillota</taxon>
        <taxon>Bacilli</taxon>
        <taxon>Bacillales</taxon>
        <taxon>Bacillaceae</taxon>
        <taxon>Bacillus</taxon>
    </lineage>
</organism>
<dbReference type="InterPro" id="IPR006977">
    <property type="entry name" value="Yip1_dom"/>
</dbReference>
<feature type="transmembrane region" description="Helical" evidence="5">
    <location>
        <begin position="34"/>
        <end position="56"/>
    </location>
</feature>
<gene>
    <name evidence="7" type="ORF">HNR53_003005</name>
</gene>
<feature type="transmembrane region" description="Helical" evidence="5">
    <location>
        <begin position="165"/>
        <end position="184"/>
    </location>
</feature>
<keyword evidence="2 5" id="KW-0812">Transmembrane</keyword>
<feature type="domain" description="Yip1" evidence="6">
    <location>
        <begin position="16"/>
        <end position="210"/>
    </location>
</feature>
<evidence type="ECO:0000313" key="7">
    <source>
        <dbReference type="EMBL" id="MBB6446346.1"/>
    </source>
</evidence>
<evidence type="ECO:0000313" key="8">
    <source>
        <dbReference type="Proteomes" id="UP000531594"/>
    </source>
</evidence>
<dbReference type="EMBL" id="JACHGK010000011">
    <property type="protein sequence ID" value="MBB6446346.1"/>
    <property type="molecule type" value="Genomic_DNA"/>
</dbReference>
<reference evidence="7 8" key="1">
    <citation type="submission" date="2020-08" db="EMBL/GenBank/DDBJ databases">
        <title>Genomic Encyclopedia of Type Strains, Phase IV (KMG-IV): sequencing the most valuable type-strain genomes for metagenomic binning, comparative biology and taxonomic classification.</title>
        <authorList>
            <person name="Goeker M."/>
        </authorList>
    </citation>
    <scope>NUCLEOTIDE SEQUENCE [LARGE SCALE GENOMIC DNA]</scope>
    <source>
        <strain evidence="7 8">DSM 5391</strain>
    </source>
</reference>
<comment type="caution">
    <text evidence="7">The sequence shown here is derived from an EMBL/GenBank/DDBJ whole genome shotgun (WGS) entry which is preliminary data.</text>
</comment>